<dbReference type="InterPro" id="IPR013057">
    <property type="entry name" value="AA_transpt_TM"/>
</dbReference>
<keyword evidence="4 5" id="KW-0472">Membrane</keyword>
<dbReference type="PANTHER" id="PTHR22950">
    <property type="entry name" value="AMINO ACID TRANSPORTER"/>
    <property type="match status" value="1"/>
</dbReference>
<dbReference type="GO" id="GO:0005774">
    <property type="term" value="C:vacuolar membrane"/>
    <property type="evidence" value="ECO:0007669"/>
    <property type="project" value="TreeGrafter"/>
</dbReference>
<reference evidence="7 8" key="1">
    <citation type="submission" date="2016-05" db="EMBL/GenBank/DDBJ databases">
        <title>Nuclear genome of Blastocystis sp. subtype 1 NandII.</title>
        <authorList>
            <person name="Gentekaki E."/>
            <person name="Curtis B."/>
            <person name="Stairs C."/>
            <person name="Eme L."/>
            <person name="Herman E."/>
            <person name="Klimes V."/>
            <person name="Arias M.C."/>
            <person name="Elias M."/>
            <person name="Hilliou F."/>
            <person name="Klute M."/>
            <person name="Malik S.-B."/>
            <person name="Pightling A."/>
            <person name="Rachubinski R."/>
            <person name="Salas D."/>
            <person name="Schlacht A."/>
            <person name="Suga H."/>
            <person name="Archibald J."/>
            <person name="Ball S.G."/>
            <person name="Clark G."/>
            <person name="Dacks J."/>
            <person name="Van Der Giezen M."/>
            <person name="Tsaousis A."/>
            <person name="Roger A."/>
        </authorList>
    </citation>
    <scope>NUCLEOTIDE SEQUENCE [LARGE SCALE GENOMIC DNA]</scope>
    <source>
        <strain evidence="8">ATCC 50177 / NandII</strain>
    </source>
</reference>
<comment type="caution">
    <text evidence="7">The sequence shown here is derived from an EMBL/GenBank/DDBJ whole genome shotgun (WGS) entry which is preliminary data.</text>
</comment>
<evidence type="ECO:0000256" key="3">
    <source>
        <dbReference type="ARBA" id="ARBA00022989"/>
    </source>
</evidence>
<feature type="transmembrane region" description="Helical" evidence="5">
    <location>
        <begin position="427"/>
        <end position="448"/>
    </location>
</feature>
<feature type="transmembrane region" description="Helical" evidence="5">
    <location>
        <begin position="83"/>
        <end position="106"/>
    </location>
</feature>
<evidence type="ECO:0000313" key="7">
    <source>
        <dbReference type="EMBL" id="OAO15732.1"/>
    </source>
</evidence>
<dbReference type="PANTHER" id="PTHR22950:SF349">
    <property type="entry name" value="AMINO ACID TRANSPORTER TRANSMEMBRANE DOMAIN-CONTAINING PROTEIN"/>
    <property type="match status" value="1"/>
</dbReference>
<name>A0A196SHT3_BLAHN</name>
<feature type="transmembrane region" description="Helical" evidence="5">
    <location>
        <begin position="395"/>
        <end position="415"/>
    </location>
</feature>
<evidence type="ECO:0000256" key="1">
    <source>
        <dbReference type="ARBA" id="ARBA00004141"/>
    </source>
</evidence>
<comment type="subcellular location">
    <subcellularLocation>
        <location evidence="1">Membrane</location>
        <topology evidence="1">Multi-pass membrane protein</topology>
    </subcellularLocation>
</comment>
<evidence type="ECO:0000259" key="6">
    <source>
        <dbReference type="Pfam" id="PF01490"/>
    </source>
</evidence>
<keyword evidence="3 5" id="KW-1133">Transmembrane helix</keyword>
<feature type="transmembrane region" description="Helical" evidence="5">
    <location>
        <begin position="196"/>
        <end position="214"/>
    </location>
</feature>
<feature type="transmembrane region" description="Helical" evidence="5">
    <location>
        <begin position="268"/>
        <end position="290"/>
    </location>
</feature>
<proteinExistence type="predicted"/>
<dbReference type="OrthoDB" id="438545at2759"/>
<keyword evidence="2 5" id="KW-0812">Transmembrane</keyword>
<accession>A0A196SHT3</accession>
<dbReference type="GO" id="GO:0015179">
    <property type="term" value="F:L-amino acid transmembrane transporter activity"/>
    <property type="evidence" value="ECO:0007669"/>
    <property type="project" value="TreeGrafter"/>
</dbReference>
<evidence type="ECO:0000256" key="5">
    <source>
        <dbReference type="SAM" id="Phobius"/>
    </source>
</evidence>
<feature type="transmembrane region" description="Helical" evidence="5">
    <location>
        <begin position="155"/>
        <end position="176"/>
    </location>
</feature>
<feature type="transmembrane region" description="Helical" evidence="5">
    <location>
        <begin position="372"/>
        <end position="389"/>
    </location>
</feature>
<dbReference type="Pfam" id="PF01490">
    <property type="entry name" value="Aa_trans"/>
    <property type="match status" value="1"/>
</dbReference>
<dbReference type="AlphaFoldDB" id="A0A196SHT3"/>
<dbReference type="Proteomes" id="UP000078348">
    <property type="component" value="Unassembled WGS sequence"/>
</dbReference>
<feature type="transmembrane region" description="Helical" evidence="5">
    <location>
        <begin position="126"/>
        <end position="143"/>
    </location>
</feature>
<feature type="transmembrane region" description="Helical" evidence="5">
    <location>
        <begin position="226"/>
        <end position="248"/>
    </location>
</feature>
<dbReference type="STRING" id="478820.A0A196SHT3"/>
<gene>
    <name evidence="7" type="ORF">AV274_2538</name>
</gene>
<protein>
    <recommendedName>
        <fullName evidence="6">Amino acid transporter transmembrane domain-containing protein</fullName>
    </recommendedName>
</protein>
<evidence type="ECO:0000256" key="4">
    <source>
        <dbReference type="ARBA" id="ARBA00023136"/>
    </source>
</evidence>
<evidence type="ECO:0000256" key="2">
    <source>
        <dbReference type="ARBA" id="ARBA00022692"/>
    </source>
</evidence>
<sequence>MLTTDFQTCLNMATTNLGVVLFALPYSFRHVGVGLTMTMIVLQYFWTKYCSNCLIEATKSMDVKMKEGTDPYLKLMRDNFGLVGARFLDIAYIIALYGAGLSYQISFGFSMADMPWGPNAHLLSDFRFWTILYLFIEIPLCLLRSLRSISFASLGSVIVMVLCCIVIIIYGAMNWGFSWDNAFWKVDNAIDVGKCFGLLSFGLAVNCLVPSSYVSMMHPERISPIVSISIIFALSLYVAMGLLGLLTFNKVEGGIDVFIMRNIPHQSPFYYTSSAVLCVMLILITPIIVYPSSLTIDAWFTTGCGNGDDALLENEVVHTPEAEQAPQNPQTAQENTQEQAGETVAVAMEKAQELKQATDHRTGVFITDFPGVAARVLPLLIMTVLAYFWPRFGNVVSITGASATSFVNFIFPTMIHFKLFRKEQRCWAAVDIILTVFGVFAAVVGTYMSMF</sequence>
<dbReference type="EMBL" id="LXWW01000120">
    <property type="protein sequence ID" value="OAO15732.1"/>
    <property type="molecule type" value="Genomic_DNA"/>
</dbReference>
<feature type="domain" description="Amino acid transporter transmembrane" evidence="6">
    <location>
        <begin position="6"/>
        <end position="450"/>
    </location>
</feature>
<feature type="transmembrane region" description="Helical" evidence="5">
    <location>
        <begin position="26"/>
        <end position="46"/>
    </location>
</feature>
<evidence type="ECO:0000313" key="8">
    <source>
        <dbReference type="Proteomes" id="UP000078348"/>
    </source>
</evidence>
<organism evidence="7 8">
    <name type="scientific">Blastocystis sp. subtype 1 (strain ATCC 50177 / NandII)</name>
    <dbReference type="NCBI Taxonomy" id="478820"/>
    <lineage>
        <taxon>Eukaryota</taxon>
        <taxon>Sar</taxon>
        <taxon>Stramenopiles</taxon>
        <taxon>Bigyra</taxon>
        <taxon>Opalozoa</taxon>
        <taxon>Opalinata</taxon>
        <taxon>Blastocystidae</taxon>
        <taxon>Blastocystis</taxon>
    </lineage>
</organism>
<keyword evidence="8" id="KW-1185">Reference proteome</keyword>